<protein>
    <recommendedName>
        <fullName evidence="4">Secreted protein</fullName>
    </recommendedName>
</protein>
<reference evidence="2" key="2">
    <citation type="submission" date="2018-03" db="EMBL/GenBank/DDBJ databases">
        <title>The Triticum urartu genome reveals the dynamic nature of wheat genome evolution.</title>
        <authorList>
            <person name="Ling H."/>
            <person name="Ma B."/>
            <person name="Shi X."/>
            <person name="Liu H."/>
            <person name="Dong L."/>
            <person name="Sun H."/>
            <person name="Cao Y."/>
            <person name="Gao Q."/>
            <person name="Zheng S."/>
            <person name="Li Y."/>
            <person name="Yu Y."/>
            <person name="Du H."/>
            <person name="Qi M."/>
            <person name="Li Y."/>
            <person name="Yu H."/>
            <person name="Cui Y."/>
            <person name="Wang N."/>
            <person name="Chen C."/>
            <person name="Wu H."/>
            <person name="Zhao Y."/>
            <person name="Zhang J."/>
            <person name="Li Y."/>
            <person name="Zhou W."/>
            <person name="Zhang B."/>
            <person name="Hu W."/>
            <person name="Eijk M."/>
            <person name="Tang J."/>
            <person name="Witsenboer H."/>
            <person name="Zhao S."/>
            <person name="Li Z."/>
            <person name="Zhang A."/>
            <person name="Wang D."/>
            <person name="Liang C."/>
        </authorList>
    </citation>
    <scope>NUCLEOTIDE SEQUENCE [LARGE SCALE GENOMIC DNA]</scope>
    <source>
        <strain evidence="2">cv. G1812</strain>
    </source>
</reference>
<feature type="chain" id="PRO_5035873202" description="Secreted protein" evidence="1">
    <location>
        <begin position="18"/>
        <end position="76"/>
    </location>
</feature>
<feature type="signal peptide" evidence="1">
    <location>
        <begin position="1"/>
        <end position="17"/>
    </location>
</feature>
<evidence type="ECO:0000256" key="1">
    <source>
        <dbReference type="SAM" id="SignalP"/>
    </source>
</evidence>
<dbReference type="Proteomes" id="UP000015106">
    <property type="component" value="Chromosome 7"/>
</dbReference>
<keyword evidence="1" id="KW-0732">Signal</keyword>
<dbReference type="AlphaFoldDB" id="A0A8R7RAZ4"/>
<evidence type="ECO:0008006" key="4">
    <source>
        <dbReference type="Google" id="ProtNLM"/>
    </source>
</evidence>
<accession>A0A8R7RAZ4</accession>
<name>A0A8R7RAZ4_TRIUA</name>
<proteinExistence type="predicted"/>
<reference evidence="3" key="1">
    <citation type="journal article" date="2013" name="Nature">
        <title>Draft genome of the wheat A-genome progenitor Triticum urartu.</title>
        <authorList>
            <person name="Ling H.Q."/>
            <person name="Zhao S."/>
            <person name="Liu D."/>
            <person name="Wang J."/>
            <person name="Sun H."/>
            <person name="Zhang C."/>
            <person name="Fan H."/>
            <person name="Li D."/>
            <person name="Dong L."/>
            <person name="Tao Y."/>
            <person name="Gao C."/>
            <person name="Wu H."/>
            <person name="Li Y."/>
            <person name="Cui Y."/>
            <person name="Guo X."/>
            <person name="Zheng S."/>
            <person name="Wang B."/>
            <person name="Yu K."/>
            <person name="Liang Q."/>
            <person name="Yang W."/>
            <person name="Lou X."/>
            <person name="Chen J."/>
            <person name="Feng M."/>
            <person name="Jian J."/>
            <person name="Zhang X."/>
            <person name="Luo G."/>
            <person name="Jiang Y."/>
            <person name="Liu J."/>
            <person name="Wang Z."/>
            <person name="Sha Y."/>
            <person name="Zhang B."/>
            <person name="Wu H."/>
            <person name="Tang D."/>
            <person name="Shen Q."/>
            <person name="Xue P."/>
            <person name="Zou S."/>
            <person name="Wang X."/>
            <person name="Liu X."/>
            <person name="Wang F."/>
            <person name="Yang Y."/>
            <person name="An X."/>
            <person name="Dong Z."/>
            <person name="Zhang K."/>
            <person name="Zhang X."/>
            <person name="Luo M.C."/>
            <person name="Dvorak J."/>
            <person name="Tong Y."/>
            <person name="Wang J."/>
            <person name="Yang H."/>
            <person name="Li Z."/>
            <person name="Wang D."/>
            <person name="Zhang A."/>
            <person name="Wang J."/>
        </authorList>
    </citation>
    <scope>NUCLEOTIDE SEQUENCE</scope>
    <source>
        <strain evidence="3">cv. G1812</strain>
    </source>
</reference>
<keyword evidence="3" id="KW-1185">Reference proteome</keyword>
<organism evidence="2 3">
    <name type="scientific">Triticum urartu</name>
    <name type="common">Red wild einkorn</name>
    <name type="synonym">Crithodium urartu</name>
    <dbReference type="NCBI Taxonomy" id="4572"/>
    <lineage>
        <taxon>Eukaryota</taxon>
        <taxon>Viridiplantae</taxon>
        <taxon>Streptophyta</taxon>
        <taxon>Embryophyta</taxon>
        <taxon>Tracheophyta</taxon>
        <taxon>Spermatophyta</taxon>
        <taxon>Magnoliopsida</taxon>
        <taxon>Liliopsida</taxon>
        <taxon>Poales</taxon>
        <taxon>Poaceae</taxon>
        <taxon>BOP clade</taxon>
        <taxon>Pooideae</taxon>
        <taxon>Triticodae</taxon>
        <taxon>Triticeae</taxon>
        <taxon>Triticinae</taxon>
        <taxon>Triticum</taxon>
    </lineage>
</organism>
<dbReference type="EnsemblPlants" id="TuG1812G0700005827.01.T01">
    <property type="protein sequence ID" value="TuG1812G0700005827.01.T01.cds356026"/>
    <property type="gene ID" value="TuG1812G0700005827.01"/>
</dbReference>
<sequence>MTSVGLLSWLLHPPAAGVLLCLCSARTSAPLGRQSGVQRHVEATLWPEPQLCALQVMQSVNWVTLGGRDVHKNFPS</sequence>
<evidence type="ECO:0000313" key="2">
    <source>
        <dbReference type="EnsemblPlants" id="TuG1812G0700005827.01.T01.cds356026"/>
    </source>
</evidence>
<dbReference type="Gramene" id="TuG1812G0700005827.01.T01">
    <property type="protein sequence ID" value="TuG1812G0700005827.01.T01.cds356026"/>
    <property type="gene ID" value="TuG1812G0700005827.01"/>
</dbReference>
<reference evidence="2" key="3">
    <citation type="submission" date="2022-06" db="UniProtKB">
        <authorList>
            <consortium name="EnsemblPlants"/>
        </authorList>
    </citation>
    <scope>IDENTIFICATION</scope>
</reference>
<evidence type="ECO:0000313" key="3">
    <source>
        <dbReference type="Proteomes" id="UP000015106"/>
    </source>
</evidence>